<keyword evidence="1" id="KW-0328">Glycosyltransferase</keyword>
<sequence>MMMSETADRDVAVLTPWYPSPHHKFSGAFVQAMVEAIAPGCGDVTLYHTDGWRLRAPEDDHAAEDAHRRLLPELLRPVPTVGGASLVRVPILMRGRTFGSQSVEHARGLGWALNGEPIPAKVVHAHVGLRGGWTALENARPDARVFITEHASYLHQVLEQPDSRELYEQVLDRCTGLFAVTDALREQLVEAFPAHAHKIEVISNPISFAQTRPRPVTELRRWLYVGSLIERKGVDWLLEAFAKCHAEDPELTLTMVGEGKLAERLAERATELQVMDAVTFLPSVPPDECTRLMREHDLLVHAARWETFGVSIIEAVAAGLPLLVTRCGGPERTLAGIESAVGEMIEVREDADSIIEGYRRLRDRFPDDLDLPEARRVLESRFGYGTVAEAHYRHWFPETGANGEGDS</sequence>
<dbReference type="Pfam" id="PF00534">
    <property type="entry name" value="Glycos_transf_1"/>
    <property type="match status" value="1"/>
</dbReference>
<reference evidence="6" key="1">
    <citation type="journal article" date="2019" name="Int. J. Syst. Evol. Microbiol.">
        <title>The Global Catalogue of Microorganisms (GCM) 10K type strain sequencing project: providing services to taxonomists for standard genome sequencing and annotation.</title>
        <authorList>
            <consortium name="The Broad Institute Genomics Platform"/>
            <consortium name="The Broad Institute Genome Sequencing Center for Infectious Disease"/>
            <person name="Wu L."/>
            <person name="Ma J."/>
        </authorList>
    </citation>
    <scope>NUCLEOTIDE SEQUENCE [LARGE SCALE GENOMIC DNA]</scope>
    <source>
        <strain evidence="6">JCM 17440</strain>
    </source>
</reference>
<dbReference type="PANTHER" id="PTHR12526">
    <property type="entry name" value="GLYCOSYLTRANSFERASE"/>
    <property type="match status" value="1"/>
</dbReference>
<feature type="domain" description="Glycosyl transferase family 1" evidence="3">
    <location>
        <begin position="221"/>
        <end position="359"/>
    </location>
</feature>
<comment type="caution">
    <text evidence="5">The sequence shown here is derived from an EMBL/GenBank/DDBJ whole genome shotgun (WGS) entry which is preliminary data.</text>
</comment>
<dbReference type="SUPFAM" id="SSF53756">
    <property type="entry name" value="UDP-Glycosyltransferase/glycogen phosphorylase"/>
    <property type="match status" value="1"/>
</dbReference>
<evidence type="ECO:0000313" key="5">
    <source>
        <dbReference type="EMBL" id="GAA4233745.1"/>
    </source>
</evidence>
<dbReference type="InterPro" id="IPR001296">
    <property type="entry name" value="Glyco_trans_1"/>
</dbReference>
<evidence type="ECO:0000313" key="6">
    <source>
        <dbReference type="Proteomes" id="UP001501710"/>
    </source>
</evidence>
<organism evidence="5 6">
    <name type="scientific">Actinomadura meridiana</name>
    <dbReference type="NCBI Taxonomy" id="559626"/>
    <lineage>
        <taxon>Bacteria</taxon>
        <taxon>Bacillati</taxon>
        <taxon>Actinomycetota</taxon>
        <taxon>Actinomycetes</taxon>
        <taxon>Streptosporangiales</taxon>
        <taxon>Thermomonosporaceae</taxon>
        <taxon>Actinomadura</taxon>
    </lineage>
</organism>
<dbReference type="EMBL" id="BAABAS010000007">
    <property type="protein sequence ID" value="GAA4233745.1"/>
    <property type="molecule type" value="Genomic_DNA"/>
</dbReference>
<evidence type="ECO:0000256" key="2">
    <source>
        <dbReference type="ARBA" id="ARBA00022679"/>
    </source>
</evidence>
<keyword evidence="6" id="KW-1185">Reference proteome</keyword>
<feature type="domain" description="Glycosyltransferase subfamily 4-like N-terminal" evidence="4">
    <location>
        <begin position="85"/>
        <end position="207"/>
    </location>
</feature>
<dbReference type="Gene3D" id="3.40.50.2000">
    <property type="entry name" value="Glycogen Phosphorylase B"/>
    <property type="match status" value="2"/>
</dbReference>
<dbReference type="InterPro" id="IPR028098">
    <property type="entry name" value="Glyco_trans_4-like_N"/>
</dbReference>
<keyword evidence="2" id="KW-0808">Transferase</keyword>
<accession>A0ABP8C4W3</accession>
<protein>
    <recommendedName>
        <fullName evidence="7">Glycosyltransferase</fullName>
    </recommendedName>
</protein>
<proteinExistence type="predicted"/>
<dbReference type="Proteomes" id="UP001501710">
    <property type="component" value="Unassembled WGS sequence"/>
</dbReference>
<dbReference type="Pfam" id="PF13439">
    <property type="entry name" value="Glyco_transf_4"/>
    <property type="match status" value="1"/>
</dbReference>
<evidence type="ECO:0000259" key="3">
    <source>
        <dbReference type="Pfam" id="PF00534"/>
    </source>
</evidence>
<dbReference type="PANTHER" id="PTHR12526:SF630">
    <property type="entry name" value="GLYCOSYLTRANSFERASE"/>
    <property type="match status" value="1"/>
</dbReference>
<evidence type="ECO:0008006" key="7">
    <source>
        <dbReference type="Google" id="ProtNLM"/>
    </source>
</evidence>
<name>A0ABP8C4W3_9ACTN</name>
<evidence type="ECO:0000259" key="4">
    <source>
        <dbReference type="Pfam" id="PF13439"/>
    </source>
</evidence>
<gene>
    <name evidence="5" type="ORF">GCM10022254_36900</name>
</gene>
<evidence type="ECO:0000256" key="1">
    <source>
        <dbReference type="ARBA" id="ARBA00022676"/>
    </source>
</evidence>